<name>A0AB39UYL3_9GAMM</name>
<comment type="function">
    <text evidence="1">Plays a role in synthesis, processing and/or stability of 23S rRNA.</text>
</comment>
<evidence type="ECO:0000256" key="3">
    <source>
        <dbReference type="ARBA" id="ARBA00015716"/>
    </source>
</evidence>
<dbReference type="RefSeq" id="WP_369602408.1">
    <property type="nucleotide sequence ID" value="NZ_CP154858.1"/>
</dbReference>
<accession>A0AB39UYL3</accession>
<dbReference type="KEGG" id="tcd:AAIA72_05455"/>
<evidence type="ECO:0000256" key="4">
    <source>
        <dbReference type="ARBA" id="ARBA00022517"/>
    </source>
</evidence>
<dbReference type="Pfam" id="PF02620">
    <property type="entry name" value="YceD"/>
    <property type="match status" value="1"/>
</dbReference>
<sequence length="176" mass="19938">MIKQSIPDRLDVRRACEAEHQYSVTFPLSRLVRVVEAVEPGSHERLGEQKVQAELRFSRDESGWRRMAGQVVAEVPRICQRCLEPMMTRVEGRISVAFALTDEEARQVPRECEPMLLEQHLDVVAALEEEILLAMPLHACHDDDRCHAVEVAEPVQESAEETADNPFAVLRTLLGD</sequence>
<dbReference type="GO" id="GO:0042254">
    <property type="term" value="P:ribosome biogenesis"/>
    <property type="evidence" value="ECO:0007669"/>
    <property type="project" value="UniProtKB-KW"/>
</dbReference>
<dbReference type="InterPro" id="IPR039255">
    <property type="entry name" value="YceD_bac"/>
</dbReference>
<dbReference type="EMBL" id="CP154858">
    <property type="protein sequence ID" value="XDT73417.1"/>
    <property type="molecule type" value="Genomic_DNA"/>
</dbReference>
<dbReference type="PANTHER" id="PTHR38099">
    <property type="entry name" value="LARGE RIBOSOMAL RNA SUBUNIT ACCUMULATION PROTEIN YCED"/>
    <property type="match status" value="1"/>
</dbReference>
<keyword evidence="4" id="KW-0690">Ribosome biogenesis</keyword>
<reference evidence="6" key="1">
    <citation type="submission" date="2024-05" db="EMBL/GenBank/DDBJ databases">
        <title>Genome sequencing of novel strain.</title>
        <authorList>
            <person name="Ganbat D."/>
            <person name="Ganbat S."/>
            <person name="Lee S.-J."/>
        </authorList>
    </citation>
    <scope>NUCLEOTIDE SEQUENCE</scope>
    <source>
        <strain evidence="6">SMD15-11</strain>
    </source>
</reference>
<dbReference type="PANTHER" id="PTHR38099:SF1">
    <property type="entry name" value="LARGE RIBOSOMAL RNA SUBUNIT ACCUMULATION PROTEIN YCED"/>
    <property type="match status" value="1"/>
</dbReference>
<dbReference type="AlphaFoldDB" id="A0AB39UYL3"/>
<gene>
    <name evidence="6" type="ORF">AAIA72_05455</name>
</gene>
<proteinExistence type="inferred from homology"/>
<dbReference type="GO" id="GO:0005829">
    <property type="term" value="C:cytosol"/>
    <property type="evidence" value="ECO:0007669"/>
    <property type="project" value="TreeGrafter"/>
</dbReference>
<comment type="similarity">
    <text evidence="2">Belongs to the DUF177 domain family.</text>
</comment>
<evidence type="ECO:0000313" key="6">
    <source>
        <dbReference type="EMBL" id="XDT73417.1"/>
    </source>
</evidence>
<organism evidence="6">
    <name type="scientific">Thermohahella caldifontis</name>
    <dbReference type="NCBI Taxonomy" id="3142973"/>
    <lineage>
        <taxon>Bacteria</taxon>
        <taxon>Pseudomonadati</taxon>
        <taxon>Pseudomonadota</taxon>
        <taxon>Gammaproteobacteria</taxon>
        <taxon>Oceanospirillales</taxon>
        <taxon>Hahellaceae</taxon>
        <taxon>Thermohahella</taxon>
    </lineage>
</organism>
<evidence type="ECO:0000256" key="2">
    <source>
        <dbReference type="ARBA" id="ARBA00010740"/>
    </source>
</evidence>
<protein>
    <recommendedName>
        <fullName evidence="3">Large ribosomal RNA subunit accumulation protein YceD</fullName>
    </recommendedName>
    <alternativeName>
        <fullName evidence="5">23S rRNA accumulation protein YceD</fullName>
    </alternativeName>
</protein>
<dbReference type="InterPro" id="IPR003772">
    <property type="entry name" value="YceD"/>
</dbReference>
<evidence type="ECO:0000256" key="1">
    <source>
        <dbReference type="ARBA" id="ARBA00002868"/>
    </source>
</evidence>
<evidence type="ECO:0000256" key="5">
    <source>
        <dbReference type="ARBA" id="ARBA00031841"/>
    </source>
</evidence>